<keyword evidence="1" id="KW-0689">Ribosomal protein</keyword>
<feature type="region of interest" description="Disordered" evidence="3">
    <location>
        <begin position="35"/>
        <end position="55"/>
    </location>
</feature>
<gene>
    <name evidence="4" type="ORF">GOBAR_AA11666</name>
</gene>
<name>A0A2P5Y0A7_GOSBA</name>
<dbReference type="SUPFAM" id="SSF52080">
    <property type="entry name" value="Ribosomal proteins L15p and L18e"/>
    <property type="match status" value="1"/>
</dbReference>
<dbReference type="GO" id="GO:1990904">
    <property type="term" value="C:ribonucleoprotein complex"/>
    <property type="evidence" value="ECO:0007669"/>
    <property type="project" value="UniProtKB-KW"/>
</dbReference>
<dbReference type="EMBL" id="KZ663919">
    <property type="protein sequence ID" value="PPS08976.1"/>
    <property type="molecule type" value="Genomic_DNA"/>
</dbReference>
<evidence type="ECO:0000256" key="2">
    <source>
        <dbReference type="ARBA" id="ARBA00023274"/>
    </source>
</evidence>
<dbReference type="InterPro" id="IPR036227">
    <property type="entry name" value="Ribosomal_uL15/eL18_sf"/>
</dbReference>
<organism evidence="4 5">
    <name type="scientific">Gossypium barbadense</name>
    <name type="common">Sea Island cotton</name>
    <name type="synonym">Hibiscus barbadensis</name>
    <dbReference type="NCBI Taxonomy" id="3634"/>
    <lineage>
        <taxon>Eukaryota</taxon>
        <taxon>Viridiplantae</taxon>
        <taxon>Streptophyta</taxon>
        <taxon>Embryophyta</taxon>
        <taxon>Tracheophyta</taxon>
        <taxon>Spermatophyta</taxon>
        <taxon>Magnoliopsida</taxon>
        <taxon>eudicotyledons</taxon>
        <taxon>Gunneridae</taxon>
        <taxon>Pentapetalae</taxon>
        <taxon>rosids</taxon>
        <taxon>malvids</taxon>
        <taxon>Malvales</taxon>
        <taxon>Malvaceae</taxon>
        <taxon>Malvoideae</taxon>
        <taxon>Gossypium</taxon>
    </lineage>
</organism>
<evidence type="ECO:0000313" key="4">
    <source>
        <dbReference type="EMBL" id="PPS08976.1"/>
    </source>
</evidence>
<evidence type="ECO:0000313" key="5">
    <source>
        <dbReference type="Proteomes" id="UP000239757"/>
    </source>
</evidence>
<keyword evidence="2" id="KW-0687">Ribonucleoprotein</keyword>
<feature type="compositionally biased region" description="Basic residues" evidence="3">
    <location>
        <begin position="39"/>
        <end position="51"/>
    </location>
</feature>
<dbReference type="GO" id="GO:0005840">
    <property type="term" value="C:ribosome"/>
    <property type="evidence" value="ECO:0007669"/>
    <property type="project" value="UniProtKB-KW"/>
</dbReference>
<sequence length="95" mass="10758">MVSNGCFLGMINSSFTLKNDTYPVVIHRVSPQVPSKFYPKGKGKTAGRGHKGQRDREELILHTKVEVFEMLMEDLEFDSNRMANAKKSLLNEKVS</sequence>
<reference evidence="4 5" key="1">
    <citation type="submission" date="2015-01" db="EMBL/GenBank/DDBJ databases">
        <title>Genome of allotetraploid Gossypium barbadense reveals genomic plasticity and fiber elongation in cotton evolution.</title>
        <authorList>
            <person name="Chen X."/>
            <person name="Liu X."/>
            <person name="Zhao B."/>
            <person name="Zheng H."/>
            <person name="Hu Y."/>
            <person name="Lu G."/>
            <person name="Yang C."/>
            <person name="Chen J."/>
            <person name="Shan C."/>
            <person name="Zhang L."/>
            <person name="Zhou Y."/>
            <person name="Wang L."/>
            <person name="Guo W."/>
            <person name="Bai Y."/>
            <person name="Ruan J."/>
            <person name="Shangguan X."/>
            <person name="Mao Y."/>
            <person name="Jiang J."/>
            <person name="Zhu Y."/>
            <person name="Lei J."/>
            <person name="Kang H."/>
            <person name="Chen S."/>
            <person name="He X."/>
            <person name="Wang R."/>
            <person name="Wang Y."/>
            <person name="Chen J."/>
            <person name="Wang L."/>
            <person name="Yu S."/>
            <person name="Wang B."/>
            <person name="Wei J."/>
            <person name="Song S."/>
            <person name="Lu X."/>
            <person name="Gao Z."/>
            <person name="Gu W."/>
            <person name="Deng X."/>
            <person name="Ma D."/>
            <person name="Wang S."/>
            <person name="Liang W."/>
            <person name="Fang L."/>
            <person name="Cai C."/>
            <person name="Zhu X."/>
            <person name="Zhou B."/>
            <person name="Zhang Y."/>
            <person name="Chen Z."/>
            <person name="Xu S."/>
            <person name="Zhu R."/>
            <person name="Wang S."/>
            <person name="Zhang T."/>
            <person name="Zhao G."/>
        </authorList>
    </citation>
    <scope>NUCLEOTIDE SEQUENCE [LARGE SCALE GENOMIC DNA]</scope>
    <source>
        <strain evidence="5">cv. Xinhai21</strain>
        <tissue evidence="4">Leaf</tissue>
    </source>
</reference>
<accession>A0A2P5Y0A7</accession>
<evidence type="ECO:0000256" key="1">
    <source>
        <dbReference type="ARBA" id="ARBA00022980"/>
    </source>
</evidence>
<dbReference type="Proteomes" id="UP000239757">
    <property type="component" value="Unassembled WGS sequence"/>
</dbReference>
<evidence type="ECO:0000256" key="3">
    <source>
        <dbReference type="SAM" id="MobiDB-lite"/>
    </source>
</evidence>
<protein>
    <submittedName>
        <fullName evidence="4">Uncharacterized protein</fullName>
    </submittedName>
</protein>
<dbReference type="AlphaFoldDB" id="A0A2P5Y0A7"/>
<proteinExistence type="predicted"/>